<dbReference type="InterPro" id="IPR000209">
    <property type="entry name" value="Peptidase_S8/S53_dom"/>
</dbReference>
<dbReference type="PANTHER" id="PTHR43806:SF65">
    <property type="entry name" value="SERINE PROTEASE APRX"/>
    <property type="match status" value="1"/>
</dbReference>
<dbReference type="Proteomes" id="UP000253303">
    <property type="component" value="Unassembled WGS sequence"/>
</dbReference>
<dbReference type="SUPFAM" id="SSF52743">
    <property type="entry name" value="Subtilisin-like"/>
    <property type="match status" value="1"/>
</dbReference>
<evidence type="ECO:0000313" key="11">
    <source>
        <dbReference type="Proteomes" id="UP000253303"/>
    </source>
</evidence>
<evidence type="ECO:0000256" key="2">
    <source>
        <dbReference type="ARBA" id="ARBA00022670"/>
    </source>
</evidence>
<dbReference type="InterPro" id="IPR023828">
    <property type="entry name" value="Peptidase_S8_Ser-AS"/>
</dbReference>
<accession>A0A366M195</accession>
<comment type="similarity">
    <text evidence="1 6 7">Belongs to the peptidase S8 family.</text>
</comment>
<dbReference type="GO" id="GO:0006508">
    <property type="term" value="P:proteolysis"/>
    <property type="evidence" value="ECO:0007669"/>
    <property type="project" value="UniProtKB-KW"/>
</dbReference>
<dbReference type="PROSITE" id="PS00138">
    <property type="entry name" value="SUBTILASE_SER"/>
    <property type="match status" value="1"/>
</dbReference>
<dbReference type="AlphaFoldDB" id="A0A366M195"/>
<keyword evidence="2 6" id="KW-0645">Protease</keyword>
<evidence type="ECO:0000313" key="10">
    <source>
        <dbReference type="EMBL" id="RBQ19573.1"/>
    </source>
</evidence>
<dbReference type="PROSITE" id="PS51257">
    <property type="entry name" value="PROKAR_LIPOPROTEIN"/>
    <property type="match status" value="1"/>
</dbReference>
<dbReference type="InterPro" id="IPR036852">
    <property type="entry name" value="Peptidase_S8/S53_dom_sf"/>
</dbReference>
<evidence type="ECO:0000256" key="5">
    <source>
        <dbReference type="PIRSR" id="PIRSR615500-1"/>
    </source>
</evidence>
<proteinExistence type="inferred from homology"/>
<dbReference type="PANTHER" id="PTHR43806">
    <property type="entry name" value="PEPTIDASE S8"/>
    <property type="match status" value="1"/>
</dbReference>
<sequence length="1240" mass="131093">MRPLSRVTRVPRVAAVTAGAGLLAACLALGPAAPAGAEPESPGAAPAAPASRHTLTLITGDVVEVQTYPDGRRAVAPRPGPAGRPLPDLKVTERHGDMYVVPSDARPLLAADRLDRELFNVTGLIEAGYDDAHRPALPLVLTYGKDAARTLAAQPAPAGARRTRVLRSASATAVERPPAKAAEFWNAISAGERGRAAASYAKVWLDRPVRATLADSVPRIGAPAAWQAGFDGKGVKVAVLDTGIDPAHPDVKDRIAETADFTDTTDAVDRNGHGTHVAATVAGSGAASGGKGKGVAPGASLYVGKVLNAKGEGSLSQIVAGMEWAAAQRVDVINMSLGTSEPSDGQDPLSRALDGMSQESGALFVVAAGNSGPQDRTVASPAAADSALTVGAVSKTDELASFSSRGPRLGDDALKPEITAPGVGIVAARAAGTALGTPVDDLHTSLNGTSMATPHVAGAAALLVQRHPDWTPAQLKAALVSTAKPVDGPLDAMGSGRLDAARAVSQQVHAEPGTLSMPRAMAGSEPRTATVELVNTGTAPAALDLALDVRDAKGAPAPAGMFALSTARTEIPAGGRAPVVVTVDPAKGDYGRYGGHLRATGPGAEISVAVAQSVTPELYPVRIDAVYRDGGRPGADSGLDVLNLDTDEFHDLAFTDEGTLRAELPAGRYSMMATMLERRQPGIHPAEFVFAGDPDVKITGPATVRIDGRRAGQIRLSTARPVEHSQVTIGHIRQGTEGQGGLHSSWMMTRATERAYAAPIPKAKSGWFEVYHRWDLYAPVATARTIPRGEKVRLVHMEHGPAFDGRLDLPVFDGGTREDFTGVDLRGRLALLTYQSGRPGFPAVESAIAAGAAVVVLANNERAGALSYWGFDLGAPAFTAGYEEAAKLRKARRVRLEGTPVSPYWYDVIRWSDGVPRDLRYDISPRTMARIDANYHDTTDEQGSVSRASFRPYMGGVAVKPSTIDGAMSRDEWTTGGDLSVRVRADRSGFGRGELMTGDRTYRAGQKVTEHWFAPGGPGQPRIDAPSHTPYGLPPFRTGDTARFIVPEFGDSDPDHFGFVSTPGDRTHARLYRDGTLLHEGDRLYNTAVPMPPERAAYRLEQTSERTEQWWGTAVRTATTHTFTSAHTAEREVLPLLRIDYDLGVDLRNAVRAHGRHTFGLTVRHPTGAASPRMAGAKVQLSYDDGATWSEARLDRRGDGRYQVRADHKRRTGHVSLRVTAWDAAGAKVEQTVIRAFALK</sequence>
<evidence type="ECO:0000256" key="6">
    <source>
        <dbReference type="PROSITE-ProRule" id="PRU01240"/>
    </source>
</evidence>
<dbReference type="InterPro" id="IPR023827">
    <property type="entry name" value="Peptidase_S8_Asp-AS"/>
</dbReference>
<gene>
    <name evidence="10" type="ORF">DP939_12535</name>
</gene>
<dbReference type="PROSITE" id="PS51892">
    <property type="entry name" value="SUBTILASE"/>
    <property type="match status" value="1"/>
</dbReference>
<organism evidence="10 11">
    <name type="scientific">Spongiactinospora rosea</name>
    <dbReference type="NCBI Taxonomy" id="2248750"/>
    <lineage>
        <taxon>Bacteria</taxon>
        <taxon>Bacillati</taxon>
        <taxon>Actinomycetota</taxon>
        <taxon>Actinomycetes</taxon>
        <taxon>Streptosporangiales</taxon>
        <taxon>Streptosporangiaceae</taxon>
        <taxon>Spongiactinospora</taxon>
    </lineage>
</organism>
<evidence type="ECO:0000259" key="9">
    <source>
        <dbReference type="Pfam" id="PF00082"/>
    </source>
</evidence>
<dbReference type="PRINTS" id="PR00723">
    <property type="entry name" value="SUBTILISIN"/>
</dbReference>
<reference evidence="10 11" key="1">
    <citation type="submission" date="2018-06" db="EMBL/GenBank/DDBJ databases">
        <title>Sphaerisporangium craniellae sp. nov., isolated from a marine sponge in the South China Sea.</title>
        <authorList>
            <person name="Li L."/>
        </authorList>
    </citation>
    <scope>NUCLEOTIDE SEQUENCE [LARGE SCALE GENOMIC DNA]</scope>
    <source>
        <strain evidence="10 11">LHW63015</strain>
    </source>
</reference>
<dbReference type="OrthoDB" id="614750at2"/>
<dbReference type="Pfam" id="PF00082">
    <property type="entry name" value="Peptidase_S8"/>
    <property type="match status" value="1"/>
</dbReference>
<dbReference type="PROSITE" id="PS00136">
    <property type="entry name" value="SUBTILASE_ASP"/>
    <property type="match status" value="1"/>
</dbReference>
<evidence type="ECO:0000256" key="1">
    <source>
        <dbReference type="ARBA" id="ARBA00011073"/>
    </source>
</evidence>
<dbReference type="InterPro" id="IPR015500">
    <property type="entry name" value="Peptidase_S8_subtilisin-rel"/>
</dbReference>
<feature type="active site" description="Charge relay system" evidence="5 6">
    <location>
        <position position="241"/>
    </location>
</feature>
<keyword evidence="3 6" id="KW-0378">Hydrolase</keyword>
<dbReference type="CDD" id="cd07487">
    <property type="entry name" value="Peptidases_S8_1"/>
    <property type="match status" value="1"/>
</dbReference>
<feature type="active site" description="Charge relay system" evidence="5 6">
    <location>
        <position position="273"/>
    </location>
</feature>
<evidence type="ECO:0000256" key="4">
    <source>
        <dbReference type="ARBA" id="ARBA00022825"/>
    </source>
</evidence>
<comment type="caution">
    <text evidence="10">The sequence shown here is derived from an EMBL/GenBank/DDBJ whole genome shotgun (WGS) entry which is preliminary data.</text>
</comment>
<dbReference type="InterPro" id="IPR050131">
    <property type="entry name" value="Peptidase_S8_subtilisin-like"/>
</dbReference>
<protein>
    <recommendedName>
        <fullName evidence="9">Peptidase S8/S53 domain-containing protein</fullName>
    </recommendedName>
</protein>
<dbReference type="GO" id="GO:0004252">
    <property type="term" value="F:serine-type endopeptidase activity"/>
    <property type="evidence" value="ECO:0007669"/>
    <property type="project" value="UniProtKB-UniRule"/>
</dbReference>
<dbReference type="Gene3D" id="3.40.50.200">
    <property type="entry name" value="Peptidase S8/S53 domain"/>
    <property type="match status" value="1"/>
</dbReference>
<keyword evidence="4 6" id="KW-0720">Serine protease</keyword>
<evidence type="ECO:0000256" key="7">
    <source>
        <dbReference type="RuleBase" id="RU003355"/>
    </source>
</evidence>
<feature type="chain" id="PRO_5017049361" description="Peptidase S8/S53 domain-containing protein" evidence="8">
    <location>
        <begin position="38"/>
        <end position="1240"/>
    </location>
</feature>
<feature type="active site" description="Charge relay system" evidence="5 6">
    <location>
        <position position="450"/>
    </location>
</feature>
<dbReference type="Gene3D" id="3.50.30.30">
    <property type="match status" value="1"/>
</dbReference>
<evidence type="ECO:0000256" key="3">
    <source>
        <dbReference type="ARBA" id="ARBA00022801"/>
    </source>
</evidence>
<evidence type="ECO:0000256" key="8">
    <source>
        <dbReference type="SAM" id="SignalP"/>
    </source>
</evidence>
<keyword evidence="8" id="KW-0732">Signal</keyword>
<feature type="domain" description="Peptidase S8/S53" evidence="9">
    <location>
        <begin position="232"/>
        <end position="496"/>
    </location>
</feature>
<dbReference type="RefSeq" id="WP_113980846.1">
    <property type="nucleotide sequence ID" value="NZ_QMEY01000004.1"/>
</dbReference>
<dbReference type="EMBL" id="QMEY01000004">
    <property type="protein sequence ID" value="RBQ19573.1"/>
    <property type="molecule type" value="Genomic_DNA"/>
</dbReference>
<name>A0A366M195_9ACTN</name>
<keyword evidence="11" id="KW-1185">Reference proteome</keyword>
<feature type="signal peptide" evidence="8">
    <location>
        <begin position="1"/>
        <end position="37"/>
    </location>
</feature>